<comment type="caution">
    <text evidence="2">The sequence shown here is derived from an EMBL/GenBank/DDBJ whole genome shotgun (WGS) entry which is preliminary data.</text>
</comment>
<proteinExistence type="predicted"/>
<keyword evidence="3" id="KW-1185">Reference proteome</keyword>
<keyword evidence="1" id="KW-0812">Transmembrane</keyword>
<dbReference type="EMBL" id="QBKR01000032">
    <property type="protein sequence ID" value="PTX51940.1"/>
    <property type="molecule type" value="Genomic_DNA"/>
</dbReference>
<protein>
    <submittedName>
        <fullName evidence="2">Uncharacterized protein</fullName>
    </submittedName>
</protein>
<dbReference type="RefSeq" id="WP_108026023.1">
    <property type="nucleotide sequence ID" value="NZ_QBKR01000032.1"/>
</dbReference>
<name>A0A2T6B779_9BACL</name>
<keyword evidence="1" id="KW-0472">Membrane</keyword>
<dbReference type="AlphaFoldDB" id="A0A2T6B779"/>
<feature type="transmembrane region" description="Helical" evidence="1">
    <location>
        <begin position="46"/>
        <end position="75"/>
    </location>
</feature>
<gene>
    <name evidence="2" type="ORF">C8P63_13219</name>
</gene>
<dbReference type="OrthoDB" id="1634137at2"/>
<sequence>MEEQKTEVTRGWLKKVDDRLRELGRKMEMGEIAQYVQLLNSPTRLILINIFTGIARGVGIAIGFTIFAATIVYFLRKLGALNLPIIGDYIAEIVRIVQAQLELDGRMY</sequence>
<dbReference type="Pfam" id="PF18910">
    <property type="entry name" value="DUF5665"/>
    <property type="match status" value="1"/>
</dbReference>
<organism evidence="2 3">
    <name type="scientific">Melghirimyces profundicolus</name>
    <dbReference type="NCBI Taxonomy" id="1242148"/>
    <lineage>
        <taxon>Bacteria</taxon>
        <taxon>Bacillati</taxon>
        <taxon>Bacillota</taxon>
        <taxon>Bacilli</taxon>
        <taxon>Bacillales</taxon>
        <taxon>Thermoactinomycetaceae</taxon>
        <taxon>Melghirimyces</taxon>
    </lineage>
</organism>
<keyword evidence="1" id="KW-1133">Transmembrane helix</keyword>
<evidence type="ECO:0000313" key="2">
    <source>
        <dbReference type="EMBL" id="PTX51940.1"/>
    </source>
</evidence>
<accession>A0A2T6B779</accession>
<dbReference type="Proteomes" id="UP000244240">
    <property type="component" value="Unassembled WGS sequence"/>
</dbReference>
<evidence type="ECO:0000256" key="1">
    <source>
        <dbReference type="SAM" id="Phobius"/>
    </source>
</evidence>
<evidence type="ECO:0000313" key="3">
    <source>
        <dbReference type="Proteomes" id="UP000244240"/>
    </source>
</evidence>
<reference evidence="2 3" key="1">
    <citation type="submission" date="2018-04" db="EMBL/GenBank/DDBJ databases">
        <title>Genomic Encyclopedia of Archaeal and Bacterial Type Strains, Phase II (KMG-II): from individual species to whole genera.</title>
        <authorList>
            <person name="Goeker M."/>
        </authorList>
    </citation>
    <scope>NUCLEOTIDE SEQUENCE [LARGE SCALE GENOMIC DNA]</scope>
    <source>
        <strain evidence="2 3">DSM 45787</strain>
    </source>
</reference>
<dbReference type="InterPro" id="IPR043723">
    <property type="entry name" value="DUF5665"/>
</dbReference>